<dbReference type="RefSeq" id="WP_187001299.1">
    <property type="nucleotide sequence ID" value="NZ_CP060414.2"/>
</dbReference>
<reference evidence="1" key="1">
    <citation type="submission" date="2024-06" db="EMBL/GenBank/DDBJ databases">
        <title>Complete Genome Sequence of mouse commensal type strain Neisseria musculi.</title>
        <authorList>
            <person name="Thapa E."/>
            <person name="Aluvathingal J."/>
            <person name="Nadendla S."/>
            <person name="Mehta A."/>
            <person name="Tettelin H."/>
            <person name="Weyand N.J."/>
        </authorList>
    </citation>
    <scope>NUCLEOTIDE SEQUENCE</scope>
    <source>
        <strain evidence="1">NW831</strain>
    </source>
</reference>
<accession>A0A7H1MCW0</accession>
<evidence type="ECO:0000313" key="1">
    <source>
        <dbReference type="EMBL" id="QNT59475.1"/>
    </source>
</evidence>
<gene>
    <name evidence="1" type="ORF">H7A79_1010</name>
</gene>
<name>A0A7H1MCW0_9NEIS</name>
<dbReference type="KEGG" id="nmus:H7A79_1010"/>
<dbReference type="EMBL" id="CP060414">
    <property type="protein sequence ID" value="QNT59475.1"/>
    <property type="molecule type" value="Genomic_DNA"/>
</dbReference>
<proteinExistence type="predicted"/>
<protein>
    <submittedName>
        <fullName evidence="1">Uncharacterized protein</fullName>
    </submittedName>
</protein>
<keyword evidence="2" id="KW-1185">Reference proteome</keyword>
<dbReference type="AlphaFoldDB" id="A0A7H1MCW0"/>
<evidence type="ECO:0000313" key="2">
    <source>
        <dbReference type="Proteomes" id="UP000516412"/>
    </source>
</evidence>
<sequence length="71" mass="7907">MKEYQIVITETESGKLQIKIPLVSVTPESSISEFVACLLAQIAENIEEDENADPKGIKQRIYQQISVNALT</sequence>
<organism evidence="1 2">
    <name type="scientific">Neisseria musculi</name>
    <dbReference type="NCBI Taxonomy" id="1815583"/>
    <lineage>
        <taxon>Bacteria</taxon>
        <taxon>Pseudomonadati</taxon>
        <taxon>Pseudomonadota</taxon>
        <taxon>Betaproteobacteria</taxon>
        <taxon>Neisseriales</taxon>
        <taxon>Neisseriaceae</taxon>
        <taxon>Neisseria</taxon>
    </lineage>
</organism>
<dbReference type="Proteomes" id="UP000516412">
    <property type="component" value="Chromosome"/>
</dbReference>